<comment type="subcellular location">
    <subcellularLocation>
        <location evidence="1">Membrane</location>
        <topology evidence="1">Single-pass type I membrane protein</topology>
    </subcellularLocation>
</comment>
<feature type="region of interest" description="Disordered" evidence="9">
    <location>
        <begin position="602"/>
        <end position="660"/>
    </location>
</feature>
<evidence type="ECO:0000313" key="13">
    <source>
        <dbReference type="EMBL" id="KPI92457.1"/>
    </source>
</evidence>
<dbReference type="InterPro" id="IPR011993">
    <property type="entry name" value="PH-like_dom_sf"/>
</dbReference>
<organism evidence="13 14">
    <name type="scientific">Papilio xuthus</name>
    <name type="common">Asian swallowtail butterfly</name>
    <dbReference type="NCBI Taxonomy" id="66420"/>
    <lineage>
        <taxon>Eukaryota</taxon>
        <taxon>Metazoa</taxon>
        <taxon>Ecdysozoa</taxon>
        <taxon>Arthropoda</taxon>
        <taxon>Hexapoda</taxon>
        <taxon>Insecta</taxon>
        <taxon>Pterygota</taxon>
        <taxon>Neoptera</taxon>
        <taxon>Endopterygota</taxon>
        <taxon>Lepidoptera</taxon>
        <taxon>Glossata</taxon>
        <taxon>Ditrysia</taxon>
        <taxon>Papilionoidea</taxon>
        <taxon>Papilionidae</taxon>
        <taxon>Papilioninae</taxon>
        <taxon>Papilio</taxon>
    </lineage>
</organism>
<dbReference type="Pfam" id="PF02177">
    <property type="entry name" value="APP_N"/>
    <property type="match status" value="1"/>
</dbReference>
<feature type="compositionally biased region" description="Acidic residues" evidence="9">
    <location>
        <begin position="543"/>
        <end position="557"/>
    </location>
</feature>
<evidence type="ECO:0000256" key="8">
    <source>
        <dbReference type="PROSITE-ProRule" id="PRU01217"/>
    </source>
</evidence>
<dbReference type="PROSITE" id="PS51869">
    <property type="entry name" value="APP_E1"/>
    <property type="match status" value="1"/>
</dbReference>
<evidence type="ECO:0000256" key="5">
    <source>
        <dbReference type="ARBA" id="ARBA00023136"/>
    </source>
</evidence>
<dbReference type="STRING" id="66420.A0A194PGM5"/>
<feature type="compositionally biased region" description="Basic and acidic residues" evidence="9">
    <location>
        <begin position="508"/>
        <end position="534"/>
    </location>
</feature>
<evidence type="ECO:0000256" key="6">
    <source>
        <dbReference type="ARBA" id="ARBA00023157"/>
    </source>
</evidence>
<evidence type="ECO:0000256" key="10">
    <source>
        <dbReference type="SAM" id="Phobius"/>
    </source>
</evidence>
<evidence type="ECO:0000256" key="1">
    <source>
        <dbReference type="ARBA" id="ARBA00004479"/>
    </source>
</evidence>
<dbReference type="PANTHER" id="PTHR23103">
    <property type="entry name" value="ALZHEIMER'S DISEASE BETA-AMYLOID RELATED"/>
    <property type="match status" value="1"/>
</dbReference>
<dbReference type="SUPFAM" id="SSF109843">
    <property type="entry name" value="CAPPD, an extracellular domain of amyloid beta A4 protein"/>
    <property type="match status" value="1"/>
</dbReference>
<dbReference type="PROSITE" id="PS51870">
    <property type="entry name" value="APP_E2"/>
    <property type="match status" value="1"/>
</dbReference>
<keyword evidence="2 10" id="KW-0812">Transmembrane</keyword>
<keyword evidence="5 10" id="KW-0472">Membrane</keyword>
<protein>
    <submittedName>
        <fullName evidence="13">Beta-amyloid-like protein</fullName>
    </submittedName>
</protein>
<dbReference type="GO" id="GO:0008201">
    <property type="term" value="F:heparin binding"/>
    <property type="evidence" value="ECO:0007669"/>
    <property type="project" value="UniProtKB-UniRule"/>
</dbReference>
<evidence type="ECO:0000256" key="7">
    <source>
        <dbReference type="ARBA" id="ARBA00023180"/>
    </source>
</evidence>
<dbReference type="GO" id="GO:0043025">
    <property type="term" value="C:neuronal cell body"/>
    <property type="evidence" value="ECO:0007669"/>
    <property type="project" value="TreeGrafter"/>
</dbReference>
<keyword evidence="3" id="KW-0732">Signal</keyword>
<dbReference type="GO" id="GO:0043005">
    <property type="term" value="C:neuron projection"/>
    <property type="evidence" value="ECO:0007669"/>
    <property type="project" value="TreeGrafter"/>
</dbReference>
<dbReference type="InterPro" id="IPR019744">
    <property type="entry name" value="APP_CUBD_CS"/>
</dbReference>
<proteinExistence type="inferred from homology"/>
<dbReference type="SUPFAM" id="SSF89811">
    <property type="entry name" value="Amyloid beta a4 protein copper binding domain (domain 2)"/>
    <property type="match status" value="1"/>
</dbReference>
<dbReference type="InterPro" id="IPR008154">
    <property type="entry name" value="Amyloid_glyco_extra"/>
</dbReference>
<feature type="region of interest" description="CuBD subdomain" evidence="8">
    <location>
        <begin position="89"/>
        <end position="147"/>
    </location>
</feature>
<feature type="region of interest" description="Disordered" evidence="9">
    <location>
        <begin position="192"/>
        <end position="295"/>
    </location>
</feature>
<dbReference type="InterPro" id="IPR024329">
    <property type="entry name" value="Amyloid_glyco_E2_domain"/>
</dbReference>
<name>A0A194PGM5_PAPXU</name>
<keyword evidence="6 8" id="KW-1015">Disulfide bond</keyword>
<sequence>MSAAGRWTPDLTTKPHNCLKDKMEILDYCKKVYPSHDITNIVEASHYVKVSNWCKLGSSNAAKCKVTRWVKPFRCLEGPFQSDALLVPESCLFDHIHNQSRCWQFARWNATAGRACAQRGLRLRTFAMLLPCGISLFSGVEFVCCPKHFKENVKMHKPMDVGVPVSPGGEEMLAASAAMDERDDELLDDEDALADDDDDTLNLSDDDDDDDADDDMDEDEDTDLSRDDDAEDDDYTDGDENAWPRPETSSPPSTTSTTTTTTTTSTTVASTATSDPYFSHFDPRTEHQSYKDAQQRLEETHREKITKVMKEWSELEERYQQMMSTDPTAAQTFRQRMTAKFQANIQSLEEEGVAERRRLAALHQQRVLAHLAQRRRTALACYTRSLRDTPPNAHRVQKCLQRLVRALAAERSGALAAWRRAAAAGREAAAAERASAADRLQDADRALQRALSSLRRRPHLYASIGTAIEDYVQSMQSKDDMAVSLMSMTPEAEELLLDRIEAEVQREQAARDQLGAKRDQRARQRQDIQNERIKTSNGVKESDEIDDEANEVNETEETTTAPAARSPPPSSPAPPASSASPASPASLAIARDATTRMAYTQETTTTEFLTSTVTEAAETETETGEIGETSSRRSTSETEGEGLRAALEQAEERAPPPPAHALKHELQHTQPGYTVRGSPGGNSSGALYPALCVGGAALAAAAAVALAVARRRDRAPAAQGFVQVEQTGAVAPTPEERHVANMQINGYENPTYKYFEVKE</sequence>
<feature type="transmembrane region" description="Helical" evidence="10">
    <location>
        <begin position="686"/>
        <end position="709"/>
    </location>
</feature>
<dbReference type="InterPro" id="IPR011178">
    <property type="entry name" value="Amyloid_glyco_Cu-bd"/>
</dbReference>
<dbReference type="InterPro" id="IPR036176">
    <property type="entry name" value="E2_sf"/>
</dbReference>
<evidence type="ECO:0000256" key="9">
    <source>
        <dbReference type="SAM" id="MobiDB-lite"/>
    </source>
</evidence>
<dbReference type="GO" id="GO:0016020">
    <property type="term" value="C:membrane"/>
    <property type="evidence" value="ECO:0007669"/>
    <property type="project" value="UniProtKB-SubCell"/>
</dbReference>
<dbReference type="InterPro" id="IPR036669">
    <property type="entry name" value="Amyloid_Cu-bd_sf"/>
</dbReference>
<evidence type="ECO:0000259" key="12">
    <source>
        <dbReference type="PROSITE" id="PS51870"/>
    </source>
</evidence>
<comment type="similarity">
    <text evidence="8">Belongs to the APP family.</text>
</comment>
<dbReference type="InterPro" id="IPR008155">
    <property type="entry name" value="Amyloid_glyco"/>
</dbReference>
<dbReference type="Gene3D" id="3.30.1490.140">
    <property type="entry name" value="Amyloidogenic glycoprotein, copper-binding domain"/>
    <property type="match status" value="1"/>
</dbReference>
<dbReference type="SMART" id="SM00006">
    <property type="entry name" value="A4_EXTRA"/>
    <property type="match status" value="1"/>
</dbReference>
<feature type="disulfide bond" evidence="8">
    <location>
        <begin position="91"/>
        <end position="145"/>
    </location>
</feature>
<dbReference type="Gene3D" id="3.90.570.10">
    <property type="entry name" value="Amyloidogenic glycoprotein, heparin-binding domain"/>
    <property type="match status" value="1"/>
</dbReference>
<dbReference type="PANTHER" id="PTHR23103:SF15">
    <property type="entry name" value="AMYLOID-BETA-LIKE PROTEIN"/>
    <property type="match status" value="1"/>
</dbReference>
<feature type="region of interest" description="GFLD subdomain" evidence="8">
    <location>
        <begin position="1"/>
        <end position="81"/>
    </location>
</feature>
<gene>
    <name evidence="13" type="ORF">RR46_13678</name>
</gene>
<dbReference type="Pfam" id="PF10515">
    <property type="entry name" value="APP_amyloid"/>
    <property type="match status" value="1"/>
</dbReference>
<feature type="compositionally biased region" description="Basic and acidic residues" evidence="9">
    <location>
        <begin position="281"/>
        <end position="295"/>
    </location>
</feature>
<keyword evidence="7" id="KW-0325">Glycoprotein</keyword>
<dbReference type="InterPro" id="IPR036454">
    <property type="entry name" value="Amyloid_glyco_heparin-bd_sf"/>
</dbReference>
<evidence type="ECO:0000313" key="14">
    <source>
        <dbReference type="Proteomes" id="UP000053268"/>
    </source>
</evidence>
<dbReference type="Pfam" id="PF12925">
    <property type="entry name" value="APP_E2"/>
    <property type="match status" value="1"/>
</dbReference>
<dbReference type="PROSITE" id="PS00320">
    <property type="entry name" value="APP_INTRA"/>
    <property type="match status" value="1"/>
</dbReference>
<dbReference type="GO" id="GO:0007417">
    <property type="term" value="P:central nervous system development"/>
    <property type="evidence" value="ECO:0007669"/>
    <property type="project" value="TreeGrafter"/>
</dbReference>
<evidence type="ECO:0000256" key="2">
    <source>
        <dbReference type="ARBA" id="ARBA00022692"/>
    </source>
</evidence>
<dbReference type="EMBL" id="KQ459604">
    <property type="protein sequence ID" value="KPI92457.1"/>
    <property type="molecule type" value="Genomic_DNA"/>
</dbReference>
<dbReference type="InterPro" id="IPR015849">
    <property type="entry name" value="Amyloid_glyco_heparin-bd"/>
</dbReference>
<dbReference type="Gene3D" id="2.30.29.30">
    <property type="entry name" value="Pleckstrin-homology domain (PH domain)/Phosphotyrosine-binding domain (PTB)"/>
    <property type="match status" value="1"/>
</dbReference>
<comment type="caution">
    <text evidence="8">Lacks conserved residue(s) required for the propagation of feature annotation.</text>
</comment>
<feature type="disulfide bond" evidence="8">
    <location>
        <begin position="102"/>
        <end position="132"/>
    </location>
</feature>
<dbReference type="InterPro" id="IPR019745">
    <property type="entry name" value="Amyloid_glyco_intracell_CS"/>
</dbReference>
<feature type="domain" description="E1" evidence="11">
    <location>
        <begin position="1"/>
        <end position="147"/>
    </location>
</feature>
<dbReference type="PROSITE" id="PS00319">
    <property type="entry name" value="APP_CUBD"/>
    <property type="match status" value="1"/>
</dbReference>
<dbReference type="GO" id="GO:0007409">
    <property type="term" value="P:axonogenesis"/>
    <property type="evidence" value="ECO:0007669"/>
    <property type="project" value="TreeGrafter"/>
</dbReference>
<keyword evidence="4 10" id="KW-1133">Transmembrane helix</keyword>
<dbReference type="Gene3D" id="1.20.120.770">
    <property type="entry name" value="Amyloid precursor protein, E2 domain"/>
    <property type="match status" value="1"/>
</dbReference>
<feature type="compositionally biased region" description="Pro residues" evidence="9">
    <location>
        <begin position="565"/>
        <end position="575"/>
    </location>
</feature>
<feature type="compositionally biased region" description="Low complexity" evidence="9">
    <location>
        <begin position="248"/>
        <end position="274"/>
    </location>
</feature>
<evidence type="ECO:0000256" key="3">
    <source>
        <dbReference type="ARBA" id="ARBA00022729"/>
    </source>
</evidence>
<feature type="compositionally biased region" description="Low complexity" evidence="9">
    <location>
        <begin position="576"/>
        <end position="585"/>
    </location>
</feature>
<accession>A0A194PGM5</accession>
<feature type="compositionally biased region" description="Acidic residues" evidence="9">
    <location>
        <begin position="192"/>
        <end position="240"/>
    </location>
</feature>
<evidence type="ECO:0000256" key="4">
    <source>
        <dbReference type="ARBA" id="ARBA00022989"/>
    </source>
</evidence>
<dbReference type="GO" id="GO:0046914">
    <property type="term" value="F:transition metal ion binding"/>
    <property type="evidence" value="ECO:0007669"/>
    <property type="project" value="InterPro"/>
</dbReference>
<reference evidence="13 14" key="1">
    <citation type="journal article" date="2015" name="Nat. Commun.">
        <title>Outbred genome sequencing and CRISPR/Cas9 gene editing in butterflies.</title>
        <authorList>
            <person name="Li X."/>
            <person name="Fan D."/>
            <person name="Zhang W."/>
            <person name="Liu G."/>
            <person name="Zhang L."/>
            <person name="Zhao L."/>
            <person name="Fang X."/>
            <person name="Chen L."/>
            <person name="Dong Y."/>
            <person name="Chen Y."/>
            <person name="Ding Y."/>
            <person name="Zhao R."/>
            <person name="Feng M."/>
            <person name="Zhu Y."/>
            <person name="Feng Y."/>
            <person name="Jiang X."/>
            <person name="Zhu D."/>
            <person name="Xiang H."/>
            <person name="Feng X."/>
            <person name="Li S."/>
            <person name="Wang J."/>
            <person name="Zhang G."/>
            <person name="Kronforst M.R."/>
            <person name="Wang W."/>
        </authorList>
    </citation>
    <scope>NUCLEOTIDE SEQUENCE [LARGE SCALE GENOMIC DNA]</scope>
    <source>
        <strain evidence="13">Ya'a_city_454_Px</strain>
        <tissue evidence="13">Whole body</tissue>
    </source>
</reference>
<evidence type="ECO:0000259" key="11">
    <source>
        <dbReference type="PROSITE" id="PS51869"/>
    </source>
</evidence>
<dbReference type="SUPFAM" id="SSF56491">
    <property type="entry name" value="A heparin-binding domain"/>
    <property type="match status" value="1"/>
</dbReference>
<keyword evidence="14" id="KW-1185">Reference proteome</keyword>
<feature type="region of interest" description="Disordered" evidence="9">
    <location>
        <begin position="508"/>
        <end position="585"/>
    </location>
</feature>
<dbReference type="PRINTS" id="PR00203">
    <property type="entry name" value="AMYLOIDA4"/>
</dbReference>
<dbReference type="Pfam" id="PF12924">
    <property type="entry name" value="APP_Cu_bd"/>
    <property type="match status" value="1"/>
</dbReference>
<feature type="domain" description="E2" evidence="12">
    <location>
        <begin position="273"/>
        <end position="471"/>
    </location>
</feature>
<feature type="disulfide bond" evidence="8">
    <location>
        <begin position="116"/>
        <end position="144"/>
    </location>
</feature>
<dbReference type="AlphaFoldDB" id="A0A194PGM5"/>
<dbReference type="InterPro" id="IPR019543">
    <property type="entry name" value="APP_amyloid_C"/>
</dbReference>
<feature type="compositionally biased region" description="Low complexity" evidence="9">
    <location>
        <begin position="602"/>
        <end position="616"/>
    </location>
</feature>
<dbReference type="Proteomes" id="UP000053268">
    <property type="component" value="Unassembled WGS sequence"/>
</dbReference>